<feature type="region of interest" description="Disordered" evidence="3">
    <location>
        <begin position="464"/>
        <end position="493"/>
    </location>
</feature>
<dbReference type="InterPro" id="IPR053055">
    <property type="entry name" value="VPS17"/>
</dbReference>
<dbReference type="InterPro" id="IPR015404">
    <property type="entry name" value="Vps5_C"/>
</dbReference>
<dbReference type="InterPro" id="IPR014461">
    <property type="entry name" value="Retromer_complex_Vps17"/>
</dbReference>
<comment type="function">
    <text evidence="1">Component of the membrane-associated retromer complex which is essential in endosome-to-Golgi retrograde transport.</text>
</comment>
<reference evidence="5" key="2">
    <citation type="submission" date="2021-01" db="EMBL/GenBank/DDBJ databases">
        <authorList>
            <person name="Schikora-Tamarit M.A."/>
        </authorList>
    </citation>
    <scope>NUCLEOTIDE SEQUENCE</scope>
    <source>
        <strain evidence="5">CBS6341</strain>
    </source>
</reference>
<feature type="compositionally biased region" description="Polar residues" evidence="3">
    <location>
        <begin position="15"/>
        <end position="28"/>
    </location>
</feature>
<feature type="domain" description="PX" evidence="4">
    <location>
        <begin position="86"/>
        <end position="205"/>
    </location>
</feature>
<comment type="subunit">
    <text evidence="1">Component of the retromer complex.</text>
</comment>
<evidence type="ECO:0000256" key="3">
    <source>
        <dbReference type="SAM" id="MobiDB-lite"/>
    </source>
</evidence>
<keyword evidence="1" id="KW-0653">Protein transport</keyword>
<comment type="similarity">
    <text evidence="1">Belongs to the VPS17 family.</text>
</comment>
<feature type="region of interest" description="Disordered" evidence="3">
    <location>
        <begin position="1"/>
        <end position="72"/>
    </location>
</feature>
<dbReference type="Proteomes" id="UP000769528">
    <property type="component" value="Unassembled WGS sequence"/>
</dbReference>
<dbReference type="Gene3D" id="1.20.1270.60">
    <property type="entry name" value="Arfaptin homology (AH) domain/BAR domain"/>
    <property type="match status" value="1"/>
</dbReference>
<gene>
    <name evidence="5" type="ORF">WICMUC_004819</name>
</gene>
<evidence type="ECO:0000259" key="4">
    <source>
        <dbReference type="SMART" id="SM00312"/>
    </source>
</evidence>
<dbReference type="SUPFAM" id="SSF64268">
    <property type="entry name" value="PX domain"/>
    <property type="match status" value="1"/>
</dbReference>
<proteinExistence type="inferred from homology"/>
<feature type="compositionally biased region" description="Polar residues" evidence="3">
    <location>
        <begin position="476"/>
        <end position="487"/>
    </location>
</feature>
<dbReference type="InterPro" id="IPR001683">
    <property type="entry name" value="PX_dom"/>
</dbReference>
<keyword evidence="1" id="KW-0813">Transport</keyword>
<dbReference type="AlphaFoldDB" id="A0A9P8TA08"/>
<dbReference type="GO" id="GO:0032266">
    <property type="term" value="F:phosphatidylinositol-3-phosphate binding"/>
    <property type="evidence" value="ECO:0007669"/>
    <property type="project" value="TreeGrafter"/>
</dbReference>
<dbReference type="InterPro" id="IPR036871">
    <property type="entry name" value="PX_dom_sf"/>
</dbReference>
<evidence type="ECO:0000313" key="5">
    <source>
        <dbReference type="EMBL" id="KAH3670850.1"/>
    </source>
</evidence>
<dbReference type="GO" id="GO:0006886">
    <property type="term" value="P:intracellular protein transport"/>
    <property type="evidence" value="ECO:0007669"/>
    <property type="project" value="TreeGrafter"/>
</dbReference>
<evidence type="ECO:0000256" key="1">
    <source>
        <dbReference type="PIRNR" id="PIRNR011791"/>
    </source>
</evidence>
<dbReference type="InterPro" id="IPR027267">
    <property type="entry name" value="AH/BAR_dom_sf"/>
</dbReference>
<feature type="compositionally biased region" description="Low complexity" evidence="3">
    <location>
        <begin position="40"/>
        <end position="56"/>
    </location>
</feature>
<dbReference type="Gene3D" id="3.30.1520.10">
    <property type="entry name" value="Phox-like domain"/>
    <property type="match status" value="1"/>
</dbReference>
<dbReference type="Pfam" id="PF09325">
    <property type="entry name" value="Vps5"/>
    <property type="match status" value="1"/>
</dbReference>
<dbReference type="EMBL" id="JAEUBF010001298">
    <property type="protein sequence ID" value="KAH3670850.1"/>
    <property type="molecule type" value="Genomic_DNA"/>
</dbReference>
<sequence length="549" mass="63875">MSTSIPYDPEEFDNNPFSEPVTRNISSQHLDDAKQHGEQQHQQQEQQQRQYIEQEQPALPKSVESQQIKDIDEERNLIPERFDDKDHWKIEIIVQAIERYGSFQNKRDNPNIIFEVSTNIPLFKHKEYKTIKKSYGEFQSFFKFLNVSITECFIYSLPHPSTSYGIANELDYQQTIANFQNWLSKIVSNPILTRLEELQYFIESDFNSYQPVTKLNHPATGIKRKTLKQLQPPYDECLELAEFRPLVKSIYQNSQLILESLEKLVKFKKSLSANEGELGSKLQELKELETNHVGMQQMWLKLGKTIQTVGDLNSIIASLELATLGDGLDEVVRDTYIFKESLTDRHLLMRELIAAQQNSKLKHENARKLQNKRDINPIKVNEAIRSLEDAIKEEEELTKRLKRITKEMLIEKNQIIEEYSRFISRKFKEFILTKIEYERKKLMVLEKFRVDVRAVDAKGGLSRLGRENYPKHQGSAHLSSQGPNGDNWNGDRKKSHFGNVNIEAVEKFHDKKKDNVKSNDFVDGHEENKDDMPIDARNAASLLGVSTFN</sequence>
<evidence type="ECO:0000313" key="6">
    <source>
        <dbReference type="Proteomes" id="UP000769528"/>
    </source>
</evidence>
<dbReference type="PIRSF" id="PIRSF011791">
    <property type="entry name" value="Vps17"/>
    <property type="match status" value="1"/>
</dbReference>
<evidence type="ECO:0000256" key="2">
    <source>
        <dbReference type="SAM" id="Coils"/>
    </source>
</evidence>
<accession>A0A9P8TA08</accession>
<name>A0A9P8TA08_9ASCO</name>
<organism evidence="5 6">
    <name type="scientific">Wickerhamomyces mucosus</name>
    <dbReference type="NCBI Taxonomy" id="1378264"/>
    <lineage>
        <taxon>Eukaryota</taxon>
        <taxon>Fungi</taxon>
        <taxon>Dikarya</taxon>
        <taxon>Ascomycota</taxon>
        <taxon>Saccharomycotina</taxon>
        <taxon>Saccharomycetes</taxon>
        <taxon>Phaffomycetales</taxon>
        <taxon>Wickerhamomycetaceae</taxon>
        <taxon>Wickerhamomyces</taxon>
    </lineage>
</organism>
<dbReference type="GO" id="GO:0005829">
    <property type="term" value="C:cytosol"/>
    <property type="evidence" value="ECO:0007669"/>
    <property type="project" value="GOC"/>
</dbReference>
<dbReference type="PANTHER" id="PTHR47433">
    <property type="entry name" value="VACUOLAR PROTEIN SORTING-ASSOCIATED PROTEIN 17"/>
    <property type="match status" value="1"/>
</dbReference>
<feature type="coiled-coil region" evidence="2">
    <location>
        <begin position="380"/>
        <end position="414"/>
    </location>
</feature>
<dbReference type="GO" id="GO:0005768">
    <property type="term" value="C:endosome"/>
    <property type="evidence" value="ECO:0007669"/>
    <property type="project" value="TreeGrafter"/>
</dbReference>
<dbReference type="Pfam" id="PF00787">
    <property type="entry name" value="PX"/>
    <property type="match status" value="1"/>
</dbReference>
<dbReference type="OrthoDB" id="9976382at2759"/>
<dbReference type="SMART" id="SM00312">
    <property type="entry name" value="PX"/>
    <property type="match status" value="1"/>
</dbReference>
<comment type="caution">
    <text evidence="5">The sequence shown here is derived from an EMBL/GenBank/DDBJ whole genome shotgun (WGS) entry which is preliminary data.</text>
</comment>
<protein>
    <recommendedName>
        <fullName evidence="1">Vacuolar protein sorting-associated protein 17</fullName>
    </recommendedName>
</protein>
<reference evidence="5" key="1">
    <citation type="journal article" date="2021" name="Open Biol.">
        <title>Shared evolutionary footprints suggest mitochondrial oxidative damage underlies multiple complex I losses in fungi.</title>
        <authorList>
            <person name="Schikora-Tamarit M.A."/>
            <person name="Marcet-Houben M."/>
            <person name="Nosek J."/>
            <person name="Gabaldon T."/>
        </authorList>
    </citation>
    <scope>NUCLEOTIDE SEQUENCE</scope>
    <source>
        <strain evidence="5">CBS6341</strain>
    </source>
</reference>
<keyword evidence="6" id="KW-1185">Reference proteome</keyword>
<dbReference type="PANTHER" id="PTHR47433:SF1">
    <property type="entry name" value="VACUOLAR PROTEIN SORTING-ASSOCIATED PROTEIN 17"/>
    <property type="match status" value="1"/>
</dbReference>
<dbReference type="GO" id="GO:0042147">
    <property type="term" value="P:retrograde transport, endosome to Golgi"/>
    <property type="evidence" value="ECO:0007669"/>
    <property type="project" value="InterPro"/>
</dbReference>
<feature type="compositionally biased region" description="Basic and acidic residues" evidence="3">
    <location>
        <begin position="29"/>
        <end position="39"/>
    </location>
</feature>
<dbReference type="GO" id="GO:0030905">
    <property type="term" value="C:retromer, tubulation complex"/>
    <property type="evidence" value="ECO:0007669"/>
    <property type="project" value="TreeGrafter"/>
</dbReference>
<keyword evidence="2" id="KW-0175">Coiled coil</keyword>